<accession>A0ABR2IQR5</accession>
<reference evidence="1 2" key="1">
    <citation type="submission" date="2024-04" db="EMBL/GenBank/DDBJ databases">
        <title>Tritrichomonas musculus Genome.</title>
        <authorList>
            <person name="Alves-Ferreira E."/>
            <person name="Grigg M."/>
            <person name="Lorenzi H."/>
            <person name="Galac M."/>
        </authorList>
    </citation>
    <scope>NUCLEOTIDE SEQUENCE [LARGE SCALE GENOMIC DNA]</scope>
    <source>
        <strain evidence="1 2">EAF2021</strain>
    </source>
</reference>
<dbReference type="EMBL" id="JAPFFF010000015">
    <property type="protein sequence ID" value="KAK8866441.1"/>
    <property type="molecule type" value="Genomic_DNA"/>
</dbReference>
<evidence type="ECO:0000313" key="2">
    <source>
        <dbReference type="Proteomes" id="UP001470230"/>
    </source>
</evidence>
<gene>
    <name evidence="1" type="ORF">M9Y10_009404</name>
</gene>
<proteinExistence type="predicted"/>
<organism evidence="1 2">
    <name type="scientific">Tritrichomonas musculus</name>
    <dbReference type="NCBI Taxonomy" id="1915356"/>
    <lineage>
        <taxon>Eukaryota</taxon>
        <taxon>Metamonada</taxon>
        <taxon>Parabasalia</taxon>
        <taxon>Tritrichomonadida</taxon>
        <taxon>Tritrichomonadidae</taxon>
        <taxon>Tritrichomonas</taxon>
    </lineage>
</organism>
<comment type="caution">
    <text evidence="1">The sequence shown here is derived from an EMBL/GenBank/DDBJ whole genome shotgun (WGS) entry which is preliminary data.</text>
</comment>
<name>A0ABR2IQR5_9EUKA</name>
<keyword evidence="2" id="KW-1185">Reference proteome</keyword>
<sequence length="1084" mass="125530">MEITSENLIQLFSLLRSSNTDENQTANNQLQELAKYPNTIFILFSLLDTTQDQTLRCYAYFMLANCFRNVKTKMNQEFYFQCRQQIINLLQNETNPQCIEALLTVVHILLNPNTPWPEIINFAFSIDYNQSFKDIFLTLSIFNGIIYYISPDLIIQNQQNLINLALSGLNFEIQNQQIITLAVAFLYTLYISFQSKTPDNIPDSSIFQERLLEIFFHSIDSSDINYFIQIISPIINGYDNDVFIFPANAAMVRILQILQNDQYDSIFRLTVHDFFVISLTNPTYSSNLKKNDWDLLVQVEIYITSLIVSSADETDANMWFDDVLNGVYIFLSQMQPADAVTFTTTQGQSMLQKTSSEDPNLLSNICFSLLLFYNCVTLYQDYINDDFLELIYQTFLNALNSHSQILMSFGGYYLTDLFKQFGKLINNNYMLQTLNSIQIYLNEVAKDDNILYSFVKTLDNSDPIFTNLIEICTNLLNSGYVFAQYWAYYVMGESINRSNLVAYEYFDILYKHFICIITVPQYLVQMPHTLVLICLNALINLSPEKIEPHVDEFLFPIMSSFRSTKDPHLIQYLLMVLDTICSYKNLIKSIRFEYFEFMANEFPLFIEKDWQKKIENSLSVDTKTQKVISKFINASHALEILTKFTIEYKQYFVENTIMNFLPLFFQPLKIIYKTFDESGPIFNTLILIIGNSDFFDRGEKQAQEINELQILNEQIQQNPDKELVERFEESKMKIDYYIQEIGICKNIYKMVIELFELANEDNFASNLLIIVKLLIANKCVEPDQFIAIINMILNTIKKLKNSSACIFQFAHIICEICKKVEFDPICEIIMPFVKQLLERQDNPNLVIDAITFIKNLDDFSFIFLQKPDMAAFWSSIPNIIADKSNNKGIASAVVKMMSTVCQKPKREQIFPITTPLLEATKSRLIDELNQPSGLRDNLAAFLAVLGGSVIGDNFPFKELIPLILSVIPLQYDFTLSSDIYQFISGICNRVIFNNEEMKNLYVHGLVELLSQPYKRIKMMNIDILVLRSMLHSLTEALQSGEDGNLFMETVLKILNGDQTKFAMFIQSFNIIRLLSNTEWVNSIM</sequence>
<dbReference type="Proteomes" id="UP001470230">
    <property type="component" value="Unassembled WGS sequence"/>
</dbReference>
<evidence type="ECO:0008006" key="3">
    <source>
        <dbReference type="Google" id="ProtNLM"/>
    </source>
</evidence>
<evidence type="ECO:0000313" key="1">
    <source>
        <dbReference type="EMBL" id="KAK8866441.1"/>
    </source>
</evidence>
<dbReference type="InterPro" id="IPR011989">
    <property type="entry name" value="ARM-like"/>
</dbReference>
<dbReference type="Gene3D" id="1.25.10.10">
    <property type="entry name" value="Leucine-rich Repeat Variant"/>
    <property type="match status" value="1"/>
</dbReference>
<dbReference type="SUPFAM" id="SSF48371">
    <property type="entry name" value="ARM repeat"/>
    <property type="match status" value="1"/>
</dbReference>
<dbReference type="InterPro" id="IPR016024">
    <property type="entry name" value="ARM-type_fold"/>
</dbReference>
<protein>
    <recommendedName>
        <fullName evidence="3">Importin N-terminal domain-containing protein</fullName>
    </recommendedName>
</protein>